<dbReference type="EMBL" id="UOFA01000273">
    <property type="protein sequence ID" value="VAW46356.1"/>
    <property type="molecule type" value="Genomic_DNA"/>
</dbReference>
<dbReference type="InterPro" id="IPR016036">
    <property type="entry name" value="Malonyl_transacylase_ACP-bd"/>
</dbReference>
<dbReference type="NCBIfam" id="TIGR02814">
    <property type="entry name" value="pfaD_fam"/>
    <property type="match status" value="1"/>
</dbReference>
<accession>A0A3B0WQ19</accession>
<dbReference type="PANTHER" id="PTHR42681">
    <property type="entry name" value="MALONYL-COA-ACYL CARRIER PROTEIN TRANSACYLASE, MITOCHONDRIAL"/>
    <property type="match status" value="1"/>
</dbReference>
<dbReference type="Pfam" id="PF21607">
    <property type="entry name" value="FabD_helical_ins"/>
    <property type="match status" value="1"/>
</dbReference>
<dbReference type="Gene3D" id="3.40.366.10">
    <property type="entry name" value="Malonyl-Coenzyme A Acyl Carrier Protein, domain 2"/>
    <property type="match status" value="1"/>
</dbReference>
<dbReference type="SUPFAM" id="SSF51412">
    <property type="entry name" value="Inosine monophosphate dehydrogenase (IMPDH)"/>
    <property type="match status" value="1"/>
</dbReference>
<dbReference type="EC" id="2.3.1.39" evidence="1"/>
<evidence type="ECO:0000256" key="1">
    <source>
        <dbReference type="ARBA" id="ARBA00013258"/>
    </source>
</evidence>
<gene>
    <name evidence="6" type="ORF">MNBD_GAMMA02-1342</name>
</gene>
<dbReference type="SUPFAM" id="SSF55048">
    <property type="entry name" value="Probable ACP-binding domain of malonyl-CoA ACP transacylase"/>
    <property type="match status" value="1"/>
</dbReference>
<proteinExistence type="predicted"/>
<dbReference type="InterPro" id="IPR001227">
    <property type="entry name" value="Ac_transferase_dom_sf"/>
</dbReference>
<sequence>MSTVVFPGQGAQHKGMGTELFEEFTGLTVIADQVLGYSIRDLCVEDAENCLNLTQFTQPALYTVNAFHYFHHLKNHPKPNVLAGHSLGEYCALLAAGAFDFKMGLKLVQKRGELMSQAQNGGMLAVIRTTQQQVEQILSQHQLDAIDVANYNSPSQLVLSGEAADVVLAQKAFDSEGVFCIPLKVSGAFHSRLMKQAARAYQEFLSDFEFSSLKIPVIANVTGLPYQDGQIKTMLVQQLCSSVQWTNTVRYLMGMDQADVIEVGPGQVLSKLTEEIKNNAEPLILNVPQATELIIEKPTTKAGSPIALGSKSFLKEYGVKYPYVAGSMCHGISSDQLVIKMAQSGFLAFLGSVGLSLTATENLIKSCQKALQPNQSFGVNVHFSPNTLSHQQQLIDLCLRYQVNCIEVSGFDHISLDLIKYRAKGLSRSADQIIVKHKILLKTSKSESAEMFMQAAPKHMLNKLLADQLITEEQHELAQQVAVADDICVEGDSGWKTEQASTLVKLPEIIRLRNKYSQTYSPMVRIGSSGGLGTPDAIAAVFMLGADFVLTGSINQCTVEANVSEHVKQLLTGLTSEDTCCVPAGDLFESGARAQVVRKGLYFPARAQKLYDLYRLNNGLDDLSHKEKHQIEQHFMHRSIETVLQEIIDTESSQEIQKINENDKYKMAKVFKWYFEHAQKLTLNGQQQNQDNYQIYCGPALGAFNQWVSGTELESLQNRHVDDIALRLLSAAAEFFKSEAQAA</sequence>
<evidence type="ECO:0000313" key="6">
    <source>
        <dbReference type="EMBL" id="VAW46356.1"/>
    </source>
</evidence>
<comment type="catalytic activity">
    <reaction evidence="4">
        <text>holo-[ACP] + malonyl-CoA = malonyl-[ACP] + CoA</text>
        <dbReference type="Rhea" id="RHEA:41792"/>
        <dbReference type="Rhea" id="RHEA-COMP:9623"/>
        <dbReference type="Rhea" id="RHEA-COMP:9685"/>
        <dbReference type="ChEBI" id="CHEBI:57287"/>
        <dbReference type="ChEBI" id="CHEBI:57384"/>
        <dbReference type="ChEBI" id="CHEBI:64479"/>
        <dbReference type="ChEBI" id="CHEBI:78449"/>
        <dbReference type="EC" id="2.3.1.39"/>
    </reaction>
</comment>
<evidence type="ECO:0000256" key="2">
    <source>
        <dbReference type="ARBA" id="ARBA00022679"/>
    </source>
</evidence>
<keyword evidence="3 6" id="KW-0012">Acyltransferase</keyword>
<keyword evidence="2 6" id="KW-0808">Transferase</keyword>
<organism evidence="6">
    <name type="scientific">hydrothermal vent metagenome</name>
    <dbReference type="NCBI Taxonomy" id="652676"/>
    <lineage>
        <taxon>unclassified sequences</taxon>
        <taxon>metagenomes</taxon>
        <taxon>ecological metagenomes</taxon>
    </lineage>
</organism>
<name>A0A3B0WQ19_9ZZZZ</name>
<dbReference type="InterPro" id="IPR004410">
    <property type="entry name" value="Malonyl_CoA-ACP_transAc_FabD"/>
</dbReference>
<evidence type="ECO:0000259" key="5">
    <source>
        <dbReference type="SMART" id="SM00827"/>
    </source>
</evidence>
<dbReference type="PANTHER" id="PTHR42681:SF1">
    <property type="entry name" value="MALONYL-COA-ACYL CARRIER PROTEIN TRANSACYLASE, MITOCHONDRIAL"/>
    <property type="match status" value="1"/>
</dbReference>
<dbReference type="AlphaFoldDB" id="A0A3B0WQ19"/>
<dbReference type="Gene3D" id="3.30.70.250">
    <property type="entry name" value="Malonyl-CoA ACP transacylase, ACP-binding"/>
    <property type="match status" value="1"/>
</dbReference>
<dbReference type="InterPro" id="IPR014043">
    <property type="entry name" value="Acyl_transferase_dom"/>
</dbReference>
<dbReference type="Gene3D" id="3.20.20.70">
    <property type="entry name" value="Aldolase class I"/>
    <property type="match status" value="1"/>
</dbReference>
<dbReference type="NCBIfam" id="TIGR00128">
    <property type="entry name" value="fabD"/>
    <property type="match status" value="1"/>
</dbReference>
<dbReference type="SMART" id="SM00827">
    <property type="entry name" value="PKS_AT"/>
    <property type="match status" value="1"/>
</dbReference>
<dbReference type="InterPro" id="IPR014179">
    <property type="entry name" value="PfaD-like_TIM-barrel"/>
</dbReference>
<dbReference type="InterPro" id="IPR049489">
    <property type="entry name" value="FabD-like_helical_ins"/>
</dbReference>
<dbReference type="InterPro" id="IPR016035">
    <property type="entry name" value="Acyl_Trfase/lysoPLipase"/>
</dbReference>
<dbReference type="InterPro" id="IPR013785">
    <property type="entry name" value="Aldolase_TIM"/>
</dbReference>
<dbReference type="SUPFAM" id="SSF52151">
    <property type="entry name" value="FabD/lysophospholipase-like"/>
    <property type="match status" value="1"/>
</dbReference>
<evidence type="ECO:0000256" key="4">
    <source>
        <dbReference type="ARBA" id="ARBA00048462"/>
    </source>
</evidence>
<dbReference type="Pfam" id="PF00698">
    <property type="entry name" value="Acyl_transf_1"/>
    <property type="match status" value="1"/>
</dbReference>
<reference evidence="6" key="1">
    <citation type="submission" date="2018-06" db="EMBL/GenBank/DDBJ databases">
        <authorList>
            <person name="Zhirakovskaya E."/>
        </authorList>
    </citation>
    <scope>NUCLEOTIDE SEQUENCE</scope>
</reference>
<dbReference type="GO" id="GO:0005829">
    <property type="term" value="C:cytosol"/>
    <property type="evidence" value="ECO:0007669"/>
    <property type="project" value="TreeGrafter"/>
</dbReference>
<dbReference type="GO" id="GO:0006633">
    <property type="term" value="P:fatty acid biosynthetic process"/>
    <property type="evidence" value="ECO:0007669"/>
    <property type="project" value="TreeGrafter"/>
</dbReference>
<feature type="domain" description="Malonyl-CoA:ACP transacylase (MAT)" evidence="5">
    <location>
        <begin position="5"/>
        <end position="332"/>
    </location>
</feature>
<protein>
    <recommendedName>
        <fullName evidence="1">[acyl-carrier-protein] S-malonyltransferase</fullName>
        <ecNumber evidence="1">2.3.1.39</ecNumber>
    </recommendedName>
</protein>
<dbReference type="InterPro" id="IPR050858">
    <property type="entry name" value="Mal-CoA-ACP_Trans/PKS_FabD"/>
</dbReference>
<dbReference type="GO" id="GO:0004314">
    <property type="term" value="F:[acyl-carrier-protein] S-malonyltransferase activity"/>
    <property type="evidence" value="ECO:0007669"/>
    <property type="project" value="UniProtKB-EC"/>
</dbReference>
<evidence type="ECO:0000256" key="3">
    <source>
        <dbReference type="ARBA" id="ARBA00023315"/>
    </source>
</evidence>